<proteinExistence type="predicted"/>
<accession>A0A7S9L906</accession>
<evidence type="ECO:0000313" key="3">
    <source>
        <dbReference type="Proteomes" id="UP000594430"/>
    </source>
</evidence>
<dbReference type="GO" id="GO:0006355">
    <property type="term" value="P:regulation of DNA-templated transcription"/>
    <property type="evidence" value="ECO:0007669"/>
    <property type="project" value="InterPro"/>
</dbReference>
<sequence length="100" mass="10750">MKEIKLADFLRCKGTQPQLAKAVGVTQSAISQMAKSSRDIRVRVFEDGRIEVIEFRILNRCATAGNEAPPTLTQTIPPTSNLRSSTGVAVHPSSTAQASP</sequence>
<dbReference type="CDD" id="cd00093">
    <property type="entry name" value="HTH_XRE"/>
    <property type="match status" value="1"/>
</dbReference>
<dbReference type="InterPro" id="IPR000655">
    <property type="entry name" value="Cro-like"/>
</dbReference>
<dbReference type="Proteomes" id="UP000594430">
    <property type="component" value="Chromosome"/>
</dbReference>
<protein>
    <recommendedName>
        <fullName evidence="4">Cro/Cl family transcriptional regulator</fullName>
    </recommendedName>
</protein>
<dbReference type="GO" id="GO:0003677">
    <property type="term" value="F:DNA binding"/>
    <property type="evidence" value="ECO:0007669"/>
    <property type="project" value="InterPro"/>
</dbReference>
<name>A0A7S9L906_9PSED</name>
<dbReference type="Gene3D" id="1.10.260.40">
    <property type="entry name" value="lambda repressor-like DNA-binding domains"/>
    <property type="match status" value="1"/>
</dbReference>
<evidence type="ECO:0000256" key="1">
    <source>
        <dbReference type="SAM" id="MobiDB-lite"/>
    </source>
</evidence>
<evidence type="ECO:0000313" key="2">
    <source>
        <dbReference type="EMBL" id="QPH49777.1"/>
    </source>
</evidence>
<dbReference type="AlphaFoldDB" id="A0A7S9L906"/>
<dbReference type="InterPro" id="IPR010982">
    <property type="entry name" value="Lambda_DNA-bd_dom_sf"/>
</dbReference>
<dbReference type="EMBL" id="CP064946">
    <property type="protein sequence ID" value="QPH49777.1"/>
    <property type="molecule type" value="Genomic_DNA"/>
</dbReference>
<reference evidence="2 3" key="1">
    <citation type="submission" date="2020-11" db="EMBL/GenBank/DDBJ databases">
        <title>Pseudomonas fulva producing VIM-24.</title>
        <authorList>
            <person name="Liu S."/>
        </authorList>
    </citation>
    <scope>NUCLEOTIDE SEQUENCE [LARGE SCALE GENOMIC DNA]</scope>
    <source>
        <strain evidence="2 3">ZDHY414</strain>
    </source>
</reference>
<gene>
    <name evidence="2" type="ORF">IZU98_03340</name>
</gene>
<dbReference type="SUPFAM" id="SSF47413">
    <property type="entry name" value="lambda repressor-like DNA-binding domains"/>
    <property type="match status" value="1"/>
</dbReference>
<organism evidence="2 3">
    <name type="scientific">Pseudomonas fulva</name>
    <dbReference type="NCBI Taxonomy" id="47880"/>
    <lineage>
        <taxon>Bacteria</taxon>
        <taxon>Pseudomonadati</taxon>
        <taxon>Pseudomonadota</taxon>
        <taxon>Gammaproteobacteria</taxon>
        <taxon>Pseudomonadales</taxon>
        <taxon>Pseudomonadaceae</taxon>
        <taxon>Pseudomonas</taxon>
    </lineage>
</organism>
<dbReference type="Pfam" id="PF09048">
    <property type="entry name" value="Cro"/>
    <property type="match status" value="1"/>
</dbReference>
<evidence type="ECO:0008006" key="4">
    <source>
        <dbReference type="Google" id="ProtNLM"/>
    </source>
</evidence>
<dbReference type="InterPro" id="IPR001387">
    <property type="entry name" value="Cro/C1-type_HTH"/>
</dbReference>
<feature type="region of interest" description="Disordered" evidence="1">
    <location>
        <begin position="66"/>
        <end position="100"/>
    </location>
</feature>
<dbReference type="RefSeq" id="WP_132578657.1">
    <property type="nucleotide sequence ID" value="NZ_CP014025.1"/>
</dbReference>
<feature type="compositionally biased region" description="Polar residues" evidence="1">
    <location>
        <begin position="71"/>
        <end position="100"/>
    </location>
</feature>